<dbReference type="AlphaFoldDB" id="A0A6A6LTH5"/>
<evidence type="ECO:0000256" key="4">
    <source>
        <dbReference type="ARBA" id="ARBA00022989"/>
    </source>
</evidence>
<dbReference type="GO" id="GO:0015031">
    <property type="term" value="P:protein transport"/>
    <property type="evidence" value="ECO:0007669"/>
    <property type="project" value="InterPro"/>
</dbReference>
<feature type="transmembrane region" description="Helical" evidence="7">
    <location>
        <begin position="64"/>
        <end position="84"/>
    </location>
</feature>
<protein>
    <recommendedName>
        <fullName evidence="7">Secretory carrier-associated membrane protein</fullName>
        <shortName evidence="7">Secretory carrier membrane protein</shortName>
    </recommendedName>
</protein>
<evidence type="ECO:0000256" key="3">
    <source>
        <dbReference type="ARBA" id="ARBA00022692"/>
    </source>
</evidence>
<dbReference type="GO" id="GO:0005886">
    <property type="term" value="C:plasma membrane"/>
    <property type="evidence" value="ECO:0007669"/>
    <property type="project" value="UniProtKB-SubCell"/>
</dbReference>
<gene>
    <name evidence="8" type="ORF">GH714_018181</name>
</gene>
<feature type="transmembrane region" description="Helical" evidence="7">
    <location>
        <begin position="35"/>
        <end position="58"/>
    </location>
</feature>
<keyword evidence="9" id="KW-1185">Reference proteome</keyword>
<feature type="transmembrane region" description="Helical" evidence="7">
    <location>
        <begin position="233"/>
        <end position="250"/>
    </location>
</feature>
<evidence type="ECO:0000256" key="1">
    <source>
        <dbReference type="ARBA" id="ARBA00004003"/>
    </source>
</evidence>
<dbReference type="GO" id="GO:0055038">
    <property type="term" value="C:recycling endosome membrane"/>
    <property type="evidence" value="ECO:0007669"/>
    <property type="project" value="TreeGrafter"/>
</dbReference>
<keyword evidence="5 7" id="KW-0472">Membrane</keyword>
<keyword evidence="3 7" id="KW-0812">Transmembrane</keyword>
<evidence type="ECO:0000256" key="5">
    <source>
        <dbReference type="ARBA" id="ARBA00023136"/>
    </source>
</evidence>
<dbReference type="EMBL" id="JAAGAX010000009">
    <property type="protein sequence ID" value="KAF2303423.1"/>
    <property type="molecule type" value="Genomic_DNA"/>
</dbReference>
<feature type="transmembrane region" description="Helical" evidence="7">
    <location>
        <begin position="105"/>
        <end position="123"/>
    </location>
</feature>
<accession>A0A6A6LTH5</accession>
<dbReference type="PANTHER" id="PTHR10687">
    <property type="entry name" value="SECRETORY CARRIER-ASSOCIATED MEMBRANE PROTEIN SCAMP"/>
    <property type="match status" value="1"/>
</dbReference>
<evidence type="ECO:0000256" key="2">
    <source>
        <dbReference type="ARBA" id="ARBA00010482"/>
    </source>
</evidence>
<dbReference type="InterPro" id="IPR007273">
    <property type="entry name" value="SCAMP"/>
</dbReference>
<dbReference type="Proteomes" id="UP000467840">
    <property type="component" value="Chromosome 16"/>
</dbReference>
<feature type="transmembrane region" description="Helical" evidence="7">
    <location>
        <begin position="271"/>
        <end position="289"/>
    </location>
</feature>
<keyword evidence="6 7" id="KW-0968">Cytoplasmic vesicle</keyword>
<dbReference type="GO" id="GO:0030658">
    <property type="term" value="C:transport vesicle membrane"/>
    <property type="evidence" value="ECO:0007669"/>
    <property type="project" value="UniProtKB-SubCell"/>
</dbReference>
<keyword evidence="7" id="KW-1003">Cell membrane</keyword>
<feature type="transmembrane region" description="Helical" evidence="7">
    <location>
        <begin position="372"/>
        <end position="396"/>
    </location>
</feature>
<dbReference type="Pfam" id="PF04144">
    <property type="entry name" value="SCAMP"/>
    <property type="match status" value="3"/>
</dbReference>
<evidence type="ECO:0000313" key="9">
    <source>
        <dbReference type="Proteomes" id="UP000467840"/>
    </source>
</evidence>
<name>A0A6A6LTH5_HEVBR</name>
<comment type="subcellular location">
    <subcellularLocation>
        <location evidence="7">Cell membrane</location>
        <topology evidence="7">Multi-pass membrane protein</topology>
    </subcellularLocation>
    <subcellularLocation>
        <location evidence="7">Cytoplasmic vesicle</location>
        <location evidence="7">Secretory vesicle membrane</location>
        <topology evidence="7">Multi-pass membrane protein</topology>
    </subcellularLocation>
</comment>
<feature type="transmembrane region" description="Helical" evidence="7">
    <location>
        <begin position="295"/>
        <end position="313"/>
    </location>
</feature>
<comment type="function">
    <text evidence="1 7">Probably involved in membrane trafficking.</text>
</comment>
<sequence>MAAHYDNTIPLNKAKVQPLHNESEGEPQKLQNFALGAYLGLVVCLSWNLVAVTCLWILEGAENITLLLAIAVLVLGVPAAYASWYRMLSLAFREEDNASKLHQFLLFYLIHHAFCLFASMNPPGKYLTGIPSAVDVYLDNHNLMIGIFYLIGSVLFYLEFLLSFWVMMRVQAYYRHRQAVASLWIKGGVENLSLFLAIAYLVLGIPAAYASWYRTLSLAFREENPSISMLDRFLWFYLIHFGFCVCAAVSPTTQSLAGLPIAINVYSDHNSIGILYFIGFGLFFLEFLLSLNITLLLAIAVLVLGVPAAYASWYRTLSLAFREEDNASKLHQFLLFYLIHHAFCLFASINPPGKYLTGIPSAVDVYLDNHNLMIGIFYLIGSVLFYLEFLLSFWVMMRLQAYYRHRQGGLASVDQDLTLPSL</sequence>
<dbReference type="GO" id="GO:0032588">
    <property type="term" value="C:trans-Golgi network membrane"/>
    <property type="evidence" value="ECO:0007669"/>
    <property type="project" value="TreeGrafter"/>
</dbReference>
<feature type="transmembrane region" description="Helical" evidence="7">
    <location>
        <begin position="334"/>
        <end position="352"/>
    </location>
</feature>
<feature type="transmembrane region" description="Helical" evidence="7">
    <location>
        <begin position="192"/>
        <end position="213"/>
    </location>
</feature>
<comment type="caution">
    <text evidence="8">The sequence shown here is derived from an EMBL/GenBank/DDBJ whole genome shotgun (WGS) entry which is preliminary data.</text>
</comment>
<evidence type="ECO:0000313" key="8">
    <source>
        <dbReference type="EMBL" id="KAF2303423.1"/>
    </source>
</evidence>
<keyword evidence="4 7" id="KW-1133">Transmembrane helix</keyword>
<evidence type="ECO:0000256" key="6">
    <source>
        <dbReference type="ARBA" id="ARBA00023329"/>
    </source>
</evidence>
<comment type="similarity">
    <text evidence="2 7">Belongs to the SCAMP family.</text>
</comment>
<keyword evidence="7" id="KW-0813">Transport</keyword>
<dbReference type="PANTHER" id="PTHR10687:SF2">
    <property type="entry name" value="SECRETORY CARRIER-ASSOCIATED MEMBRANE PROTEIN"/>
    <property type="match status" value="1"/>
</dbReference>
<proteinExistence type="inferred from homology"/>
<comment type="caution">
    <text evidence="7">Lacks conserved residue(s) required for the propagation of feature annotation.</text>
</comment>
<evidence type="ECO:0000256" key="7">
    <source>
        <dbReference type="RuleBase" id="RU363122"/>
    </source>
</evidence>
<reference evidence="8 9" key="1">
    <citation type="journal article" date="2020" name="Mol. Plant">
        <title>The Chromosome-Based Rubber Tree Genome Provides New Insights into Spurge Genome Evolution and Rubber Biosynthesis.</title>
        <authorList>
            <person name="Liu J."/>
            <person name="Shi C."/>
            <person name="Shi C.C."/>
            <person name="Li W."/>
            <person name="Zhang Q.J."/>
            <person name="Zhang Y."/>
            <person name="Li K."/>
            <person name="Lu H.F."/>
            <person name="Shi C."/>
            <person name="Zhu S.T."/>
            <person name="Xiao Z.Y."/>
            <person name="Nan H."/>
            <person name="Yue Y."/>
            <person name="Zhu X.G."/>
            <person name="Wu Y."/>
            <person name="Hong X.N."/>
            <person name="Fan G.Y."/>
            <person name="Tong Y."/>
            <person name="Zhang D."/>
            <person name="Mao C.L."/>
            <person name="Liu Y.L."/>
            <person name="Hao S.J."/>
            <person name="Liu W.Q."/>
            <person name="Lv M.Q."/>
            <person name="Zhang H.B."/>
            <person name="Liu Y."/>
            <person name="Hu-Tang G.R."/>
            <person name="Wang J.P."/>
            <person name="Wang J.H."/>
            <person name="Sun Y.H."/>
            <person name="Ni S.B."/>
            <person name="Chen W.B."/>
            <person name="Zhang X.C."/>
            <person name="Jiao Y.N."/>
            <person name="Eichler E.E."/>
            <person name="Li G.H."/>
            <person name="Liu X."/>
            <person name="Gao L.Z."/>
        </authorList>
    </citation>
    <scope>NUCLEOTIDE SEQUENCE [LARGE SCALE GENOMIC DNA]</scope>
    <source>
        <strain evidence="9">cv. GT1</strain>
        <tissue evidence="8">Leaf</tissue>
    </source>
</reference>
<organism evidence="8 9">
    <name type="scientific">Hevea brasiliensis</name>
    <name type="common">Para rubber tree</name>
    <name type="synonym">Siphonia brasiliensis</name>
    <dbReference type="NCBI Taxonomy" id="3981"/>
    <lineage>
        <taxon>Eukaryota</taxon>
        <taxon>Viridiplantae</taxon>
        <taxon>Streptophyta</taxon>
        <taxon>Embryophyta</taxon>
        <taxon>Tracheophyta</taxon>
        <taxon>Spermatophyta</taxon>
        <taxon>Magnoliopsida</taxon>
        <taxon>eudicotyledons</taxon>
        <taxon>Gunneridae</taxon>
        <taxon>Pentapetalae</taxon>
        <taxon>rosids</taxon>
        <taxon>fabids</taxon>
        <taxon>Malpighiales</taxon>
        <taxon>Euphorbiaceae</taxon>
        <taxon>Crotonoideae</taxon>
        <taxon>Micrandreae</taxon>
        <taxon>Hevea</taxon>
    </lineage>
</organism>
<feature type="transmembrane region" description="Helical" evidence="7">
    <location>
        <begin position="143"/>
        <end position="167"/>
    </location>
</feature>